<feature type="transmembrane region" description="Helical" evidence="1">
    <location>
        <begin position="192"/>
        <end position="214"/>
    </location>
</feature>
<accession>A0ABS4KG64</accession>
<dbReference type="InterPro" id="IPR032816">
    <property type="entry name" value="VTT_dom"/>
</dbReference>
<dbReference type="RefSeq" id="WP_209659109.1">
    <property type="nucleotide sequence ID" value="NZ_JAGGLI010000004.1"/>
</dbReference>
<reference evidence="3 4" key="1">
    <citation type="submission" date="2021-03" db="EMBL/GenBank/DDBJ databases">
        <title>Genomic Encyclopedia of Type Strains, Phase IV (KMG-IV): sequencing the most valuable type-strain genomes for metagenomic binning, comparative biology and taxonomic classification.</title>
        <authorList>
            <person name="Goeker M."/>
        </authorList>
    </citation>
    <scope>NUCLEOTIDE SEQUENCE [LARGE SCALE GENOMIC DNA]</scope>
    <source>
        <strain evidence="3 4">DSM 27512</strain>
    </source>
</reference>
<feature type="domain" description="VTT" evidence="2">
    <location>
        <begin position="63"/>
        <end position="179"/>
    </location>
</feature>
<feature type="transmembrane region" description="Helical" evidence="1">
    <location>
        <begin position="82"/>
        <end position="104"/>
    </location>
</feature>
<evidence type="ECO:0000313" key="4">
    <source>
        <dbReference type="Proteomes" id="UP001314903"/>
    </source>
</evidence>
<organism evidence="3 4">
    <name type="scientific">Acetoanaerobium pronyense</name>
    <dbReference type="NCBI Taxonomy" id="1482736"/>
    <lineage>
        <taxon>Bacteria</taxon>
        <taxon>Bacillati</taxon>
        <taxon>Bacillota</taxon>
        <taxon>Clostridia</taxon>
        <taxon>Peptostreptococcales</taxon>
        <taxon>Filifactoraceae</taxon>
        <taxon>Acetoanaerobium</taxon>
    </lineage>
</organism>
<keyword evidence="1" id="KW-0812">Transmembrane</keyword>
<feature type="transmembrane region" description="Helical" evidence="1">
    <location>
        <begin position="46"/>
        <end position="76"/>
    </location>
</feature>
<dbReference type="EMBL" id="JAGGLI010000004">
    <property type="protein sequence ID" value="MBP2026762.1"/>
    <property type="molecule type" value="Genomic_DNA"/>
</dbReference>
<dbReference type="InterPro" id="IPR053240">
    <property type="entry name" value="VTT_domain"/>
</dbReference>
<proteinExistence type="predicted"/>
<evidence type="ECO:0000313" key="3">
    <source>
        <dbReference type="EMBL" id="MBP2026762.1"/>
    </source>
</evidence>
<keyword evidence="4" id="KW-1185">Reference proteome</keyword>
<name>A0ABS4KG64_9FIRM</name>
<dbReference type="PANTHER" id="PTHR46826:SF1">
    <property type="entry name" value="TVP38_TMEM64 FAMILY MEMBRANE PROTEIN YDJX"/>
    <property type="match status" value="1"/>
</dbReference>
<dbReference type="PANTHER" id="PTHR46826">
    <property type="match status" value="1"/>
</dbReference>
<dbReference type="Pfam" id="PF09335">
    <property type="entry name" value="VTT_dom"/>
    <property type="match status" value="1"/>
</dbReference>
<feature type="transmembrane region" description="Helical" evidence="1">
    <location>
        <begin position="161"/>
        <end position="180"/>
    </location>
</feature>
<comment type="caution">
    <text evidence="3">The sequence shown here is derived from an EMBL/GenBank/DDBJ whole genome shotgun (WGS) entry which is preliminary data.</text>
</comment>
<sequence length="225" mass="25369">MKINIRTIIIILTLGIFYFIIRRLGIIDILSDLERFKLFIEERGNFGYFIYILIYGIAAVFSLPAWIFTVTAGIVFGPLKGGILALIGATVGALSAFLVSRYLARDLIVKKFGDSKVFKKIESGVEKNGRDFLILTRLVPIFPYNLQNYAYGMTNIGTLEYTLISLITMMPVSFIYAYMAGDIAENGVTQRLFFNLLLAGIILFFISQIPKIFAKKKNIDISNMK</sequence>
<keyword evidence="1" id="KW-1133">Transmembrane helix</keyword>
<dbReference type="Proteomes" id="UP001314903">
    <property type="component" value="Unassembled WGS sequence"/>
</dbReference>
<protein>
    <submittedName>
        <fullName evidence="3">Membrane protein YdjX (TVP38/TMEM64 family)</fullName>
    </submittedName>
</protein>
<evidence type="ECO:0000259" key="2">
    <source>
        <dbReference type="Pfam" id="PF09335"/>
    </source>
</evidence>
<gene>
    <name evidence="3" type="ORF">J2Z35_000553</name>
</gene>
<feature type="transmembrane region" description="Helical" evidence="1">
    <location>
        <begin position="6"/>
        <end position="25"/>
    </location>
</feature>
<evidence type="ECO:0000256" key="1">
    <source>
        <dbReference type="SAM" id="Phobius"/>
    </source>
</evidence>
<keyword evidence="1" id="KW-0472">Membrane</keyword>